<feature type="compositionally biased region" description="Basic and acidic residues" evidence="1">
    <location>
        <begin position="11"/>
        <end position="21"/>
    </location>
</feature>
<feature type="compositionally biased region" description="Polar residues" evidence="1">
    <location>
        <begin position="1"/>
        <end position="10"/>
    </location>
</feature>
<evidence type="ECO:0000313" key="3">
    <source>
        <dbReference type="Proteomes" id="UP000717585"/>
    </source>
</evidence>
<proteinExistence type="predicted"/>
<protein>
    <submittedName>
        <fullName evidence="2">Uncharacterized protein</fullName>
    </submittedName>
</protein>
<feature type="compositionally biased region" description="Pro residues" evidence="1">
    <location>
        <begin position="23"/>
        <end position="33"/>
    </location>
</feature>
<evidence type="ECO:0000256" key="1">
    <source>
        <dbReference type="SAM" id="MobiDB-lite"/>
    </source>
</evidence>
<gene>
    <name evidence="2" type="ORF">J8273_8390</name>
</gene>
<dbReference type="AlphaFoldDB" id="A0A8J6APB9"/>
<organism evidence="2 3">
    <name type="scientific">Carpediemonas membranifera</name>
    <dbReference type="NCBI Taxonomy" id="201153"/>
    <lineage>
        <taxon>Eukaryota</taxon>
        <taxon>Metamonada</taxon>
        <taxon>Carpediemonas-like organisms</taxon>
        <taxon>Carpediemonas</taxon>
    </lineage>
</organism>
<reference evidence="2" key="1">
    <citation type="submission" date="2021-05" db="EMBL/GenBank/DDBJ databases">
        <title>A free-living protist that lacks canonical eukaryotic 1 DNA replication and segregation systems.</title>
        <authorList>
            <person name="Salas-Leiva D.E."/>
            <person name="Tromer E.C."/>
            <person name="Curtis B.A."/>
            <person name="Jerlstrom-Hultqvist J."/>
            <person name="Kolisko M."/>
            <person name="Yi Z."/>
            <person name="Salas-Leiva J.S."/>
            <person name="Gallot-Lavallee L."/>
            <person name="Kops G.J.P.L."/>
            <person name="Archibald J.M."/>
            <person name="Simpson A.G.B."/>
            <person name="Roger A.J."/>
        </authorList>
    </citation>
    <scope>NUCLEOTIDE SEQUENCE</scope>
    <source>
        <strain evidence="2">BICM</strain>
    </source>
</reference>
<dbReference type="EMBL" id="JAHDYR010000067">
    <property type="protein sequence ID" value="KAG9389716.1"/>
    <property type="molecule type" value="Genomic_DNA"/>
</dbReference>
<feature type="compositionally biased region" description="Polar residues" evidence="1">
    <location>
        <begin position="43"/>
        <end position="57"/>
    </location>
</feature>
<name>A0A8J6APB9_9EUKA</name>
<keyword evidence="3" id="KW-1185">Reference proteome</keyword>
<evidence type="ECO:0000313" key="2">
    <source>
        <dbReference type="EMBL" id="KAG9389716.1"/>
    </source>
</evidence>
<feature type="region of interest" description="Disordered" evidence="1">
    <location>
        <begin position="1"/>
        <end position="57"/>
    </location>
</feature>
<sequence length="169" mass="18942">MSDMTRTATSKIHEKPQDRHHQPPPSSQTPSTPPHGAGIGYSSPITPMATQMTASSPDRSIFIPRSPLTPYAALWPHTPLDLMCDAKAQDRMLREQQPLCLQPDTADFMLMYERLRVAEREAVQNHSRNGLQAYAVFRPDSPAPVRRTTLSAEMPEPPSARRLLFDDLL</sequence>
<dbReference type="Proteomes" id="UP000717585">
    <property type="component" value="Unassembled WGS sequence"/>
</dbReference>
<accession>A0A8J6APB9</accession>
<comment type="caution">
    <text evidence="2">The sequence shown here is derived from an EMBL/GenBank/DDBJ whole genome shotgun (WGS) entry which is preliminary data.</text>
</comment>